<comment type="caution">
    <text evidence="2">The sequence shown here is derived from an EMBL/GenBank/DDBJ whole genome shotgun (WGS) entry which is preliminary data.</text>
</comment>
<dbReference type="PANTHER" id="PTHR45642">
    <property type="entry name" value="GDSL ESTERASE/LIPASE EXL3"/>
    <property type="match status" value="1"/>
</dbReference>
<name>A0ABD0USD0_DENTH</name>
<dbReference type="CDD" id="cd01837">
    <property type="entry name" value="SGNH_plant_lipase_like"/>
    <property type="match status" value="1"/>
</dbReference>
<dbReference type="InterPro" id="IPR036514">
    <property type="entry name" value="SGNH_hydro_sf"/>
</dbReference>
<evidence type="ECO:0008006" key="4">
    <source>
        <dbReference type="Google" id="ProtNLM"/>
    </source>
</evidence>
<dbReference type="Proteomes" id="UP001552299">
    <property type="component" value="Unassembled WGS sequence"/>
</dbReference>
<dbReference type="EMBL" id="JANQDX010000013">
    <property type="protein sequence ID" value="KAL0913266.1"/>
    <property type="molecule type" value="Genomic_DNA"/>
</dbReference>
<accession>A0ABD0USD0</accession>
<reference evidence="2 3" key="1">
    <citation type="journal article" date="2024" name="Plant Biotechnol. J.">
        <title>Dendrobium thyrsiflorum genome and its molecular insights into genes involved in important horticultural traits.</title>
        <authorList>
            <person name="Chen B."/>
            <person name="Wang J.Y."/>
            <person name="Zheng P.J."/>
            <person name="Li K.L."/>
            <person name="Liang Y.M."/>
            <person name="Chen X.F."/>
            <person name="Zhang C."/>
            <person name="Zhao X."/>
            <person name="He X."/>
            <person name="Zhang G.Q."/>
            <person name="Liu Z.J."/>
            <person name="Xu Q."/>
        </authorList>
    </citation>
    <scope>NUCLEOTIDE SEQUENCE [LARGE SCALE GENOMIC DNA]</scope>
    <source>
        <strain evidence="2">GZMU011</strain>
    </source>
</reference>
<dbReference type="PANTHER" id="PTHR45642:SF95">
    <property type="entry name" value="GDSL-LIKE LIPASE_ACYLHYDROLASE FAMILY PROTEIN, EXPRESSED"/>
    <property type="match status" value="1"/>
</dbReference>
<dbReference type="AlphaFoldDB" id="A0ABD0USD0"/>
<dbReference type="SUPFAM" id="SSF52266">
    <property type="entry name" value="SGNH hydrolase"/>
    <property type="match status" value="1"/>
</dbReference>
<dbReference type="Gene3D" id="3.40.50.1110">
    <property type="entry name" value="SGNH hydrolase"/>
    <property type="match status" value="1"/>
</dbReference>
<dbReference type="InterPro" id="IPR001087">
    <property type="entry name" value="GDSL"/>
</dbReference>
<evidence type="ECO:0000256" key="1">
    <source>
        <dbReference type="ARBA" id="ARBA00008668"/>
    </source>
</evidence>
<keyword evidence="3" id="KW-1185">Reference proteome</keyword>
<evidence type="ECO:0000313" key="3">
    <source>
        <dbReference type="Proteomes" id="UP001552299"/>
    </source>
</evidence>
<gene>
    <name evidence="2" type="ORF">M5K25_016713</name>
</gene>
<sequence length="368" mass="40187">MESRSILHGASQLATLHLSVVILSFCFCSQILAFAVNQTTSKPIVPAIILFGDSIVDPGNNNAIKTIVKCNFPPYGKDFIGHVPTGRFCNGKIPGDLIASSLGVKEIVPAYVGQKLGAEDLLTGVSFASGATGYDPLTPVIASAISMPDQLKLFAEYKGKLKEIAGEERANNIIAESLYVVCSGTDDLANTYFITPFRQAHYDVPSYVNLLIGYSSQFIQKLHQMGARKIAYVGLPPIGCLPSQRTLGGGPLRECVAIRNEAAMLYNSKINAEINRLSRIFKGTKLIYLDIYTIILDLVQRPSVYGFEVSNKGCCGTGAIEVSVLCNPKLPTCPDDTKYVFWDSYHPTEGAYKIIVDYLLQRYLKYLS</sequence>
<protein>
    <recommendedName>
        <fullName evidence="4">GDSL esterase/lipase EXL3</fullName>
    </recommendedName>
</protein>
<dbReference type="Pfam" id="PF00657">
    <property type="entry name" value="Lipase_GDSL"/>
    <property type="match status" value="1"/>
</dbReference>
<dbReference type="FunFam" id="3.40.50.1110:FF:000003">
    <property type="entry name" value="GDSL esterase/lipase APG"/>
    <property type="match status" value="1"/>
</dbReference>
<evidence type="ECO:0000313" key="2">
    <source>
        <dbReference type="EMBL" id="KAL0913266.1"/>
    </source>
</evidence>
<comment type="similarity">
    <text evidence="1">Belongs to the 'GDSL' lipolytic enzyme family.</text>
</comment>
<dbReference type="InterPro" id="IPR050592">
    <property type="entry name" value="GDSL_lipolytic_enzyme"/>
</dbReference>
<proteinExistence type="inferred from homology"/>
<dbReference type="InterPro" id="IPR035669">
    <property type="entry name" value="SGNH_plant_lipase-like"/>
</dbReference>
<organism evidence="2 3">
    <name type="scientific">Dendrobium thyrsiflorum</name>
    <name type="common">Pinecone-like raceme dendrobium</name>
    <name type="synonym">Orchid</name>
    <dbReference type="NCBI Taxonomy" id="117978"/>
    <lineage>
        <taxon>Eukaryota</taxon>
        <taxon>Viridiplantae</taxon>
        <taxon>Streptophyta</taxon>
        <taxon>Embryophyta</taxon>
        <taxon>Tracheophyta</taxon>
        <taxon>Spermatophyta</taxon>
        <taxon>Magnoliopsida</taxon>
        <taxon>Liliopsida</taxon>
        <taxon>Asparagales</taxon>
        <taxon>Orchidaceae</taxon>
        <taxon>Epidendroideae</taxon>
        <taxon>Malaxideae</taxon>
        <taxon>Dendrobiinae</taxon>
        <taxon>Dendrobium</taxon>
    </lineage>
</organism>